<reference evidence="2" key="1">
    <citation type="submission" date="2021-01" db="EMBL/GenBank/DDBJ databases">
        <authorList>
            <person name="Corre E."/>
            <person name="Pelletier E."/>
            <person name="Niang G."/>
            <person name="Scheremetjew M."/>
            <person name="Finn R."/>
            <person name="Kale V."/>
            <person name="Holt S."/>
            <person name="Cochrane G."/>
            <person name="Meng A."/>
            <person name="Brown T."/>
            <person name="Cohen L."/>
        </authorList>
    </citation>
    <scope>NUCLEOTIDE SEQUENCE</scope>
    <source>
        <strain evidence="2">PLY429</strain>
    </source>
</reference>
<dbReference type="SMART" id="SM00450">
    <property type="entry name" value="RHOD"/>
    <property type="match status" value="1"/>
</dbReference>
<dbReference type="Pfam" id="PF00581">
    <property type="entry name" value="Rhodanese"/>
    <property type="match status" value="1"/>
</dbReference>
<dbReference type="Gene3D" id="3.40.250.10">
    <property type="entry name" value="Rhodanese-like domain"/>
    <property type="match status" value="1"/>
</dbReference>
<dbReference type="InterPro" id="IPR052204">
    <property type="entry name" value="PpiC/parvulin_rotamase"/>
</dbReference>
<gene>
    <name evidence="2" type="ORF">TCHU04912_LOCUS22168</name>
</gene>
<dbReference type="PROSITE" id="PS50206">
    <property type="entry name" value="RHODANESE_3"/>
    <property type="match status" value="1"/>
</dbReference>
<evidence type="ECO:0000259" key="1">
    <source>
        <dbReference type="PROSITE" id="PS50206"/>
    </source>
</evidence>
<sequence>MSILIRSSTVGFCRPIAALLSASVRTHNSVIVRTTTVRQTSRPNRSGTTLALLSASSFRSGGSTRLWASGGTEGGDPAAMEEVNVALAKEMVASHYSADPSGESVQLLDVREPREIQAANLGKYGWRWTALPLNSQFEEWREEVADGELLDKDKPTFILCHAGMRSRFVGQYLTQNCGFREVYNITGGIDAWSSIDPEIPRY</sequence>
<dbReference type="PANTHER" id="PTHR43629">
    <property type="entry name" value="PEPTIDYL-PROLYL CIS-TRANS ISOMERASE"/>
    <property type="match status" value="1"/>
</dbReference>
<feature type="domain" description="Rhodanese" evidence="1">
    <location>
        <begin position="101"/>
        <end position="200"/>
    </location>
</feature>
<proteinExistence type="predicted"/>
<protein>
    <recommendedName>
        <fullName evidence="1">Rhodanese domain-containing protein</fullName>
    </recommendedName>
</protein>
<name>A0A7S1TBB9_9CHLO</name>
<dbReference type="InterPro" id="IPR036873">
    <property type="entry name" value="Rhodanese-like_dom_sf"/>
</dbReference>
<evidence type="ECO:0000313" key="2">
    <source>
        <dbReference type="EMBL" id="CAD9229289.1"/>
    </source>
</evidence>
<dbReference type="AlphaFoldDB" id="A0A7S1TBB9"/>
<dbReference type="SUPFAM" id="SSF52821">
    <property type="entry name" value="Rhodanese/Cell cycle control phosphatase"/>
    <property type="match status" value="1"/>
</dbReference>
<accession>A0A7S1TBB9</accession>
<dbReference type="PANTHER" id="PTHR43629:SF2">
    <property type="entry name" value="RHODANESE-LIKE_PPIC DOMAIN-CONTAINING PROTEIN 12, CHLOROPLASTIC"/>
    <property type="match status" value="1"/>
</dbReference>
<dbReference type="EMBL" id="HBGG01042905">
    <property type="protein sequence ID" value="CAD9229289.1"/>
    <property type="molecule type" value="Transcribed_RNA"/>
</dbReference>
<organism evidence="2">
    <name type="scientific">Tetraselmis chuii</name>
    <dbReference type="NCBI Taxonomy" id="63592"/>
    <lineage>
        <taxon>Eukaryota</taxon>
        <taxon>Viridiplantae</taxon>
        <taxon>Chlorophyta</taxon>
        <taxon>core chlorophytes</taxon>
        <taxon>Chlorodendrophyceae</taxon>
        <taxon>Chlorodendrales</taxon>
        <taxon>Chlorodendraceae</taxon>
        <taxon>Tetraselmis</taxon>
    </lineage>
</organism>
<dbReference type="InterPro" id="IPR001763">
    <property type="entry name" value="Rhodanese-like_dom"/>
</dbReference>